<sequence>MWLYSEKRTLEAQREHRERGQGLIKLKRDLNTMVTNIQAAAEAREVQWRTDIDKAYKIRLELLEDHNLSSKGKIEEISKGWDITKERMIPQEVHAALIYQQQQCDELIKDKKKIMDVIQQDLKARDDSFVADLKKQTEELQLMLERMEEQDKTLTKAYREELEQWKKVRALTLNNVDKLLKRQQAVEEYETQIHHLMFEASDNFNMIRNREFADFQVHYIYKKSELAKLRVEKQTVKGRKEKQLMEKQLKELNRKSQDYERIQKKIIQLAIVDAIKFENMWLTVDAEVKELLERALYVDSMIYENVLHIPWEQPNLSFAEPGRRWEGRYAVSQTSQCHQVNGILEGVYNDSESEAEGFLFEVKIVKLLNTLDENEQTLIKMGYLFNVSITLGIKEEDVPKLADFLFKYAQHNCNAIDHFNLIGTKNTDKWSVQSLEARDMSKEEAYWESLGNAITADKLKIWEVTEKKLHTVLSEISKFSQEIQSLQQENTELHMVCMLLQQVCLDQPLFRSPHVSASRILTSQLILFSISNQISLKLSLNLIFVLVL</sequence>
<evidence type="ECO:0000259" key="11">
    <source>
        <dbReference type="Pfam" id="PF14772"/>
    </source>
</evidence>
<dbReference type="Ensembl" id="ENSPMGT00000025420.1">
    <property type="protein sequence ID" value="ENSPMGP00000023860.1"/>
    <property type="gene ID" value="ENSPMGG00000019303.1"/>
</dbReference>
<evidence type="ECO:0000256" key="6">
    <source>
        <dbReference type="ARBA" id="ARBA00023069"/>
    </source>
</evidence>
<feature type="coiled-coil region" evidence="10">
    <location>
        <begin position="235"/>
        <end position="265"/>
    </location>
</feature>
<dbReference type="GO" id="GO:0070286">
    <property type="term" value="P:axonemal dynein complex assembly"/>
    <property type="evidence" value="ECO:0007669"/>
    <property type="project" value="InterPro"/>
</dbReference>
<accession>A0A3B4B4D2</accession>
<dbReference type="InterPro" id="IPR039505">
    <property type="entry name" value="DRC1/2_N"/>
</dbReference>
<dbReference type="PANTHER" id="PTHR21625:SF1">
    <property type="entry name" value="DYNEIN REGULATORY COMPLEX PROTEIN 1"/>
    <property type="match status" value="1"/>
</dbReference>
<dbReference type="GO" id="GO:0005858">
    <property type="term" value="C:axonemal dynein complex"/>
    <property type="evidence" value="ECO:0007669"/>
    <property type="project" value="InterPro"/>
</dbReference>
<keyword evidence="5 10" id="KW-0175">Coiled coil</keyword>
<dbReference type="InterPro" id="IPR029440">
    <property type="entry name" value="DRC1_C"/>
</dbReference>
<feature type="coiled-coil region" evidence="10">
    <location>
        <begin position="130"/>
        <end position="164"/>
    </location>
</feature>
<keyword evidence="14" id="KW-1185">Reference proteome</keyword>
<keyword evidence="6" id="KW-0969">Cilium</keyword>
<comment type="subcellular location">
    <subcellularLocation>
        <location evidence="1">Cytoplasm</location>
        <location evidence="1">Cytoskeleton</location>
        <location evidence="1">Flagellum axoneme</location>
    </subcellularLocation>
</comment>
<dbReference type="Pfam" id="PF14775">
    <property type="entry name" value="NYD-SP28_assoc"/>
    <property type="match status" value="1"/>
</dbReference>
<evidence type="ECO:0000256" key="4">
    <source>
        <dbReference type="ARBA" id="ARBA00022846"/>
    </source>
</evidence>
<evidence type="ECO:0000259" key="12">
    <source>
        <dbReference type="Pfam" id="PF14775"/>
    </source>
</evidence>
<keyword evidence="4" id="KW-0282">Flagellum</keyword>
<feature type="domain" description="Dynein regulatory complex protein 1 C-terminal" evidence="12">
    <location>
        <begin position="445"/>
        <end position="502"/>
    </location>
</feature>
<evidence type="ECO:0000256" key="2">
    <source>
        <dbReference type="ARBA" id="ARBA00009688"/>
    </source>
</evidence>
<proteinExistence type="inferred from homology"/>
<evidence type="ECO:0000313" key="14">
    <source>
        <dbReference type="Proteomes" id="UP000261520"/>
    </source>
</evidence>
<protein>
    <recommendedName>
        <fullName evidence="3">Dynein regulatory complex protein 1</fullName>
    </recommendedName>
    <alternativeName>
        <fullName evidence="8">Coiled-coil domain-containing protein 164</fullName>
    </alternativeName>
</protein>
<dbReference type="Pfam" id="PF14772">
    <property type="entry name" value="NYD-SP28"/>
    <property type="match status" value="1"/>
</dbReference>
<evidence type="ECO:0000256" key="3">
    <source>
        <dbReference type="ARBA" id="ARBA00013815"/>
    </source>
</evidence>
<feature type="domain" description="Dynein regulatory complex protein 1/2 N-terminal" evidence="11">
    <location>
        <begin position="40"/>
        <end position="139"/>
    </location>
</feature>
<dbReference type="AlphaFoldDB" id="A0A3B4B4D2"/>
<evidence type="ECO:0000256" key="5">
    <source>
        <dbReference type="ARBA" id="ARBA00023054"/>
    </source>
</evidence>
<comment type="similarity">
    <text evidence="2">Belongs to the DRC1 family.</text>
</comment>
<keyword evidence="7" id="KW-0966">Cell projection</keyword>
<reference evidence="13" key="2">
    <citation type="submission" date="2025-09" db="UniProtKB">
        <authorList>
            <consortium name="Ensembl"/>
        </authorList>
    </citation>
    <scope>IDENTIFICATION</scope>
</reference>
<evidence type="ECO:0000256" key="8">
    <source>
        <dbReference type="ARBA" id="ARBA00031554"/>
    </source>
</evidence>
<evidence type="ECO:0000313" key="13">
    <source>
        <dbReference type="Ensembl" id="ENSPMGP00000023860.1"/>
    </source>
</evidence>
<dbReference type="PANTHER" id="PTHR21625">
    <property type="entry name" value="NYD-SP28 PROTEIN"/>
    <property type="match status" value="1"/>
</dbReference>
<dbReference type="GO" id="GO:0003352">
    <property type="term" value="P:regulation of cilium movement"/>
    <property type="evidence" value="ECO:0007669"/>
    <property type="project" value="TreeGrafter"/>
</dbReference>
<evidence type="ECO:0000256" key="1">
    <source>
        <dbReference type="ARBA" id="ARBA00004611"/>
    </source>
</evidence>
<evidence type="ECO:0000256" key="10">
    <source>
        <dbReference type="SAM" id="Coils"/>
    </source>
</evidence>
<evidence type="ECO:0000256" key="7">
    <source>
        <dbReference type="ARBA" id="ARBA00023273"/>
    </source>
</evidence>
<reference evidence="13" key="1">
    <citation type="submission" date="2025-08" db="UniProtKB">
        <authorList>
            <consortium name="Ensembl"/>
        </authorList>
    </citation>
    <scope>IDENTIFICATION</scope>
</reference>
<dbReference type="STRING" id="409849.ENSPMGP00000023860"/>
<organism evidence="13 14">
    <name type="scientific">Periophthalmus magnuspinnatus</name>
    <dbReference type="NCBI Taxonomy" id="409849"/>
    <lineage>
        <taxon>Eukaryota</taxon>
        <taxon>Metazoa</taxon>
        <taxon>Chordata</taxon>
        <taxon>Craniata</taxon>
        <taxon>Vertebrata</taxon>
        <taxon>Euteleostomi</taxon>
        <taxon>Actinopterygii</taxon>
        <taxon>Neopterygii</taxon>
        <taxon>Teleostei</taxon>
        <taxon>Neoteleostei</taxon>
        <taxon>Acanthomorphata</taxon>
        <taxon>Gobiaria</taxon>
        <taxon>Gobiiformes</taxon>
        <taxon>Gobioidei</taxon>
        <taxon>Gobiidae</taxon>
        <taxon>Oxudercinae</taxon>
        <taxon>Periophthalmus</taxon>
    </lineage>
</organism>
<dbReference type="InterPro" id="IPR039750">
    <property type="entry name" value="DRC1/DRC2"/>
</dbReference>
<dbReference type="Proteomes" id="UP000261520">
    <property type="component" value="Unplaced"/>
</dbReference>
<comment type="function">
    <text evidence="9">Component of the nexin-dynein regulatory complex (N-DRC) a key regulator of ciliary/flagellar motility which maintains the alignment and integrity of the distal axoneme and regulates microtubule sliding in motile axonemes. Plays a critical role in the assembly of N-DRC and also stabilizes the assembly of multiple inner dynein arms and radial spokes. Coassembles with CCDC65/DRC2 to form a central scaffold needed for assembly of the N-DRC and its attachment to the outer doublet microtubules.</text>
</comment>
<name>A0A3B4B4D2_9GOBI</name>
<evidence type="ECO:0000256" key="9">
    <source>
        <dbReference type="ARBA" id="ARBA00046115"/>
    </source>
</evidence>
<dbReference type="GO" id="GO:0060285">
    <property type="term" value="P:cilium-dependent cell motility"/>
    <property type="evidence" value="ECO:0007669"/>
    <property type="project" value="TreeGrafter"/>
</dbReference>